<reference evidence="22 23" key="1">
    <citation type="journal article" date="2016" name="Nat. Commun.">
        <title>Extremotolerant tardigrade genome and improved radiotolerance of human cultured cells by tardigrade-unique protein.</title>
        <authorList>
            <person name="Hashimoto T."/>
            <person name="Horikawa D.D."/>
            <person name="Saito Y."/>
            <person name="Kuwahara H."/>
            <person name="Kozuka-Hata H."/>
            <person name="Shin-I T."/>
            <person name="Minakuchi Y."/>
            <person name="Ohishi K."/>
            <person name="Motoyama A."/>
            <person name="Aizu T."/>
            <person name="Enomoto A."/>
            <person name="Kondo K."/>
            <person name="Tanaka S."/>
            <person name="Hara Y."/>
            <person name="Koshikawa S."/>
            <person name="Sagara H."/>
            <person name="Miura T."/>
            <person name="Yokobori S."/>
            <person name="Miyagawa K."/>
            <person name="Suzuki Y."/>
            <person name="Kubo T."/>
            <person name="Oyama M."/>
            <person name="Kohara Y."/>
            <person name="Fujiyama A."/>
            <person name="Arakawa K."/>
            <person name="Katayama T."/>
            <person name="Toyoda A."/>
            <person name="Kunieda T."/>
        </authorList>
    </citation>
    <scope>NUCLEOTIDE SEQUENCE [LARGE SCALE GENOMIC DNA]</scope>
    <source>
        <strain evidence="22 23">YOKOZUNA-1</strain>
    </source>
</reference>
<comment type="similarity">
    <text evidence="2">Belongs to the protein-tyrosine phosphatase family. Receptor class 2A subfamily.</text>
</comment>
<feature type="domain" description="Ig-like" evidence="20">
    <location>
        <begin position="28"/>
        <end position="119"/>
    </location>
</feature>
<feature type="domain" description="Fibronectin type-III" evidence="21">
    <location>
        <begin position="533"/>
        <end position="624"/>
    </location>
</feature>
<feature type="chain" id="PRO_5008898197" description="protein-tyrosine-phosphatase" evidence="17">
    <location>
        <begin position="25"/>
        <end position="2093"/>
    </location>
</feature>
<dbReference type="FunFam" id="2.60.40.10:FF:000189">
    <property type="entry name" value="Neogenin isoform 3"/>
    <property type="match status" value="1"/>
</dbReference>
<dbReference type="GO" id="GO:0004725">
    <property type="term" value="F:protein tyrosine phosphatase activity"/>
    <property type="evidence" value="ECO:0007669"/>
    <property type="project" value="UniProtKB-EC"/>
</dbReference>
<feature type="domain" description="Tyrosine specific protein phosphatases" evidence="19">
    <location>
        <begin position="1705"/>
        <end position="1779"/>
    </location>
</feature>
<dbReference type="Pfam" id="PF23144">
    <property type="entry name" value="Fn3_PTPRU"/>
    <property type="match status" value="1"/>
</dbReference>
<keyword evidence="12" id="KW-0675">Receptor</keyword>
<dbReference type="InterPro" id="IPR016130">
    <property type="entry name" value="Tyr_Pase_AS"/>
</dbReference>
<dbReference type="CDD" id="cd00063">
    <property type="entry name" value="FN3"/>
    <property type="match status" value="9"/>
</dbReference>
<feature type="domain" description="Fibronectin type-III" evidence="21">
    <location>
        <begin position="339"/>
        <end position="430"/>
    </location>
</feature>
<evidence type="ECO:0000256" key="11">
    <source>
        <dbReference type="ARBA" id="ARBA00023157"/>
    </source>
</evidence>
<dbReference type="PANTHER" id="PTHR46957:SF6">
    <property type="entry name" value="PROTEIN-TYROSINE-PHOSPHATASE"/>
    <property type="match status" value="1"/>
</dbReference>
<dbReference type="GO" id="GO:0016020">
    <property type="term" value="C:membrane"/>
    <property type="evidence" value="ECO:0007669"/>
    <property type="project" value="UniProtKB-SubCell"/>
</dbReference>
<dbReference type="FunFam" id="2.60.40.10:FF:000023">
    <property type="entry name" value="receptor-type tyrosine-protein phosphatase delta isoform X2"/>
    <property type="match status" value="1"/>
</dbReference>
<evidence type="ECO:0000256" key="10">
    <source>
        <dbReference type="ARBA" id="ARBA00023136"/>
    </source>
</evidence>
<feature type="domain" description="Fibronectin type-III" evidence="21">
    <location>
        <begin position="629"/>
        <end position="725"/>
    </location>
</feature>
<protein>
    <recommendedName>
        <fullName evidence="3">protein-tyrosine-phosphatase</fullName>
        <ecNumber evidence="3">3.1.3.48</ecNumber>
    </recommendedName>
</protein>
<dbReference type="InterPro" id="IPR029021">
    <property type="entry name" value="Prot-tyrosine_phosphatase-like"/>
</dbReference>
<evidence type="ECO:0000256" key="13">
    <source>
        <dbReference type="ARBA" id="ARBA00023180"/>
    </source>
</evidence>
<dbReference type="Pfam" id="PF07679">
    <property type="entry name" value="I-set"/>
    <property type="match status" value="1"/>
</dbReference>
<feature type="domain" description="Fibronectin type-III" evidence="21">
    <location>
        <begin position="1127"/>
        <end position="1227"/>
    </location>
</feature>
<dbReference type="STRING" id="947166.A0A1D1V9G9"/>
<dbReference type="SUPFAM" id="SSF49265">
    <property type="entry name" value="Fibronectin type III"/>
    <property type="match status" value="6"/>
</dbReference>
<dbReference type="PROSITE" id="PS00383">
    <property type="entry name" value="TYR_PHOSPHATASE_1"/>
    <property type="match status" value="2"/>
</dbReference>
<gene>
    <name evidence="22" type="primary">RvY_09470-1</name>
    <name evidence="22" type="synonym">RvY_09470.1</name>
    <name evidence="22" type="ORF">RvY_09470</name>
</gene>
<dbReference type="InterPro" id="IPR000387">
    <property type="entry name" value="Tyr_Pase_dom"/>
</dbReference>
<feature type="region of interest" description="Disordered" evidence="16">
    <location>
        <begin position="315"/>
        <end position="342"/>
    </location>
</feature>
<keyword evidence="10" id="KW-0472">Membrane</keyword>
<evidence type="ECO:0000256" key="7">
    <source>
        <dbReference type="ARBA" id="ARBA00022801"/>
    </source>
</evidence>
<evidence type="ECO:0000256" key="9">
    <source>
        <dbReference type="ARBA" id="ARBA00022989"/>
    </source>
</evidence>
<dbReference type="PROSITE" id="PS50055">
    <property type="entry name" value="TYR_PHOSPHATASE_PTP"/>
    <property type="match status" value="2"/>
</dbReference>
<dbReference type="SUPFAM" id="SSF52799">
    <property type="entry name" value="(Phosphotyrosine protein) phosphatases II"/>
    <property type="match status" value="2"/>
</dbReference>
<dbReference type="InterPro" id="IPR013098">
    <property type="entry name" value="Ig_I-set"/>
</dbReference>
<evidence type="ECO:0000259" key="18">
    <source>
        <dbReference type="PROSITE" id="PS50055"/>
    </source>
</evidence>
<feature type="domain" description="Fibronectin type-III" evidence="21">
    <location>
        <begin position="435"/>
        <end position="529"/>
    </location>
</feature>
<dbReference type="FunFam" id="2.60.40.10:FF:000010">
    <property type="entry name" value="receptor-type tyrosine-protein phosphatase delta isoform X1"/>
    <property type="match status" value="1"/>
</dbReference>
<dbReference type="InterPro" id="IPR000242">
    <property type="entry name" value="PTP_cat"/>
</dbReference>
<dbReference type="InterPro" id="IPR003598">
    <property type="entry name" value="Ig_sub2"/>
</dbReference>
<evidence type="ECO:0000256" key="14">
    <source>
        <dbReference type="ARBA" id="ARBA00023319"/>
    </source>
</evidence>
<dbReference type="Pfam" id="PF00041">
    <property type="entry name" value="fn3"/>
    <property type="match status" value="9"/>
</dbReference>
<dbReference type="SMART" id="SM00060">
    <property type="entry name" value="FN3"/>
    <property type="match status" value="9"/>
</dbReference>
<sequence length="2093" mass="233780">MKWKPFLLLEVSWLLLVQVLISDAEDAPQIITPPQDTTAIHGKAVSFICRASGNPKPRIIWQKNGKRASSSRILIKEVPGGSASVLRIEPVKEKRDDAVYTCMAENGIGEPVTASAKLTVVKDEDVPSGFPKILHHPQIKSVEKGGNAVMICQVDGNPPPEVTWLKDNIPIELDSSHYTLLDQGSLQIRQTVEQDEGDYECLARSPMGAAQSFAAKLYVKVRRVPPYFSIPFSSSYSVAPGSDLNVTCVAAGSPLPFVKWREAGTDMIQPGEESPAIGKTVLQLKNIRRNTNFTCIASSEQGLIEAHTHVNIDGTAGKSRMSHQPESSASSASADLPQPPRNLKISEVTSSSVMLSWQAGGFDEPVKYYVVQYKPRDSAQGYSEVSGITTTSHTVTNLKPYVLYEFQVLSVNDRGRGLPSDVAEMTTLEAEPGSAPRNVRAKALSSTSLSVEWDAPLSPNGQIVGYKVAYSSDSRLPINSWKSDMVGNNLQATLSSLEAKVFYTVRVQAWTNGGPGSFSRPVQVKTQHGIPGQVTDVSVTSSSLDSFRVKWTPPASSGHPITGYKIYYNSTTGAYGYENVDASTVDYTVRSLRPGTDYVVYVVALSTAGESPPSDPVKVSTKASKPIAPPRDLKGKYLDSRRIEVTWQPPEDETQRGRIISYKIYYQPNDQQEGDPLVVTADGEARRFVLRDLSVWTEYKIWMTASTGIGDGPPTEPIIVRTDESVPEKPRKVNVVVKNATSIEVDWLPPTHKGQNGVIRGYLIFVQPVDERDELIGDTFKYNIMDGNANQYLISGLKPDTNYNIQVGAYTRSGDGELTKSKKVRTQPGLPGAPRMDDVKLSEDQGKVVVKLHWKKPDQTYGLLKGFRVTYGKKGAPKDQMIVKDMLAGDEFISIEGLSRGVPYEFKVAAINSLGAGSEATKEILMPEGVPTGPPQNISYRFDSPSAVHISWDSPIPDMQNGQIIMYTVYFDTNGSVSKTNVTKPEFNFDKLELRKEYVFRISSWTKKGEGRSSQSIVITTPAEVPPAPDHVRAAAVNTTHALVWWNAVPDTNALKIVGYKVTYACVNEPRHLCTHAGTVDVDHSTSALLANLQSERNYSVFVAARTQRSVGQLSRKVVFRVAPEEVPRDVQVVTIAKDSITLRWKAPLVVIPSRYHVSYKGKKVFQDPEGSTQIRQTPRGFNETASTEMTILGLRPHTTYHINLTAIPQDGSHTPAVQLEVRTAVDVPPLLFPPNFTSVTKKEMIRIQLKRATEEFGPIKHYLVVVVPSNLATKHPDNYTLAELTKHELPNGNAQRSGKVDYPYIAAKFSRDTLPSLFDIGDGQVYETYLNRPIQPAMNYKIFVRAYVDSPNITEPMYTSSIFSEDVSTDKLSGTVMPLENQVAPVQKGSFSMWWIIAISLGGLAVVSIPIAIWYYCCRGRPTPKKPLNEAPHRAVAPSPTTYTAKPTANGNGMNGHAIANPETTALLRTAYPEEPEPSPNSTLRLRDTSQDKRSSDLYTSQPMGPGRHPPIPVEDLGNYINTLKANDNLKFSQEYESVETNQQFTWENSNLEYNKPKNRYANVVAYDHSRVVLKTMDNMSGSDYINANFCDGYQTKNAYIATQGPLPETFGDFWRMVWEQHCFTIVMMTRLEERARIKCDCYWPSRGSEVYGVIHVTLVDVQELAFYCIRTFSIQPIGHLDKREVRQFQFTGWPDHGVPESPTAFLMFLHRVKVSNPPEAGPVTVHCSAGVGRTGAYIVIDSMLDRLRQERTVDIYGHVTILREQRNYMVQTEDQYIFIYDAVLEAIESGNTEIPLNQLHHKVQKLTQPVNGMDGINGMELEFRKLATSKAELSKFVSANLPANRQKNRLINILPYEATRVCLEPIRGVDGSDYINANYIDSYGLKNAYIAMQAPMKNTVDDFWRCLWEQNCTIIVMLTKLKELGRERCEQYWPLERSQRYQYFVVYPVAEYSMHSYLMREFKVTDARDGQSRTIRQFQFMEWPEEGVPKTGEVLMEFIAQVHKTKEQFGQEGPICVHCSTGVGRTGVFIALSHILDRMRFEAVVDVFQTVKLLRTQRPSMVHTEEQYQFLYFVALEYLEAFRQSYDDVTP</sequence>
<feature type="compositionally biased region" description="Basic and acidic residues" evidence="16">
    <location>
        <begin position="1486"/>
        <end position="1497"/>
    </location>
</feature>
<proteinExistence type="inferred from homology"/>
<evidence type="ECO:0000256" key="6">
    <source>
        <dbReference type="ARBA" id="ARBA00022737"/>
    </source>
</evidence>
<dbReference type="PROSITE" id="PS50056">
    <property type="entry name" value="TYR_PHOSPHATASE_2"/>
    <property type="match status" value="2"/>
</dbReference>
<feature type="domain" description="Fibronectin type-III" evidence="21">
    <location>
        <begin position="934"/>
        <end position="1024"/>
    </location>
</feature>
<keyword evidence="23" id="KW-1185">Reference proteome</keyword>
<dbReference type="InterPro" id="IPR057598">
    <property type="entry name" value="Fn3_PTPRU"/>
</dbReference>
<keyword evidence="7" id="KW-0378">Hydrolase</keyword>
<feature type="domain" description="Tyrosine-protein phosphatase" evidence="18">
    <location>
        <begin position="1533"/>
        <end position="1788"/>
    </location>
</feature>
<keyword evidence="9" id="KW-1133">Transmembrane helix</keyword>
<feature type="region of interest" description="Disordered" evidence="16">
    <location>
        <begin position="1473"/>
        <end position="1513"/>
    </location>
</feature>
<dbReference type="PANTHER" id="PTHR46957">
    <property type="entry name" value="CYTOKINE RECEPTOR"/>
    <property type="match status" value="1"/>
</dbReference>
<dbReference type="PRINTS" id="PR00700">
    <property type="entry name" value="PRTYPHPHTASE"/>
</dbReference>
<accession>A0A1D1V9G9</accession>
<feature type="domain" description="Ig-like" evidence="20">
    <location>
        <begin position="131"/>
        <end position="218"/>
    </location>
</feature>
<comment type="subcellular location">
    <subcellularLocation>
        <location evidence="1">Membrane</location>
        <topology evidence="1">Single-pass type I membrane protein</topology>
    </subcellularLocation>
</comment>
<evidence type="ECO:0000259" key="20">
    <source>
        <dbReference type="PROSITE" id="PS50835"/>
    </source>
</evidence>
<evidence type="ECO:0000256" key="8">
    <source>
        <dbReference type="ARBA" id="ARBA00022912"/>
    </source>
</evidence>
<evidence type="ECO:0000256" key="2">
    <source>
        <dbReference type="ARBA" id="ARBA00010504"/>
    </source>
</evidence>
<evidence type="ECO:0000256" key="5">
    <source>
        <dbReference type="ARBA" id="ARBA00022729"/>
    </source>
</evidence>
<dbReference type="Gene3D" id="2.60.40.10">
    <property type="entry name" value="Immunoglobulins"/>
    <property type="match status" value="12"/>
</dbReference>
<evidence type="ECO:0000259" key="21">
    <source>
        <dbReference type="PROSITE" id="PS50853"/>
    </source>
</evidence>
<dbReference type="InterPro" id="IPR003595">
    <property type="entry name" value="Tyr_Pase_cat"/>
</dbReference>
<keyword evidence="13" id="KW-0325">Glycoprotein</keyword>
<dbReference type="SMART" id="SM00408">
    <property type="entry name" value="IGc2"/>
    <property type="match status" value="3"/>
</dbReference>
<feature type="signal peptide" evidence="17">
    <location>
        <begin position="1"/>
        <end position="24"/>
    </location>
</feature>
<name>A0A1D1V9G9_RAMVA</name>
<feature type="domain" description="Tyrosine specific protein phosphatases" evidence="19">
    <location>
        <begin position="1998"/>
        <end position="2071"/>
    </location>
</feature>
<evidence type="ECO:0000313" key="22">
    <source>
        <dbReference type="EMBL" id="GAU98306.1"/>
    </source>
</evidence>
<dbReference type="FunFam" id="2.60.40.10:FF:000027">
    <property type="entry name" value="receptor-type tyrosine-protein phosphatase delta isoform X1"/>
    <property type="match status" value="1"/>
</dbReference>
<dbReference type="SUPFAM" id="SSF48726">
    <property type="entry name" value="Immunoglobulin"/>
    <property type="match status" value="3"/>
</dbReference>
<evidence type="ECO:0000256" key="15">
    <source>
        <dbReference type="ARBA" id="ARBA00051722"/>
    </source>
</evidence>
<dbReference type="InterPro" id="IPR036116">
    <property type="entry name" value="FN3_sf"/>
</dbReference>
<evidence type="ECO:0000259" key="19">
    <source>
        <dbReference type="PROSITE" id="PS50056"/>
    </source>
</evidence>
<keyword evidence="6" id="KW-0677">Repeat</keyword>
<dbReference type="InterPro" id="IPR007110">
    <property type="entry name" value="Ig-like_dom"/>
</dbReference>
<feature type="domain" description="Fibronectin type-III" evidence="21">
    <location>
        <begin position="729"/>
        <end position="829"/>
    </location>
</feature>
<comment type="catalytic activity">
    <reaction evidence="15">
        <text>O-phospho-L-tyrosyl-[protein] + H2O = L-tyrosyl-[protein] + phosphate</text>
        <dbReference type="Rhea" id="RHEA:10684"/>
        <dbReference type="Rhea" id="RHEA-COMP:10136"/>
        <dbReference type="Rhea" id="RHEA-COMP:20101"/>
        <dbReference type="ChEBI" id="CHEBI:15377"/>
        <dbReference type="ChEBI" id="CHEBI:43474"/>
        <dbReference type="ChEBI" id="CHEBI:46858"/>
        <dbReference type="ChEBI" id="CHEBI:61978"/>
        <dbReference type="EC" id="3.1.3.48"/>
    </reaction>
</comment>
<dbReference type="Proteomes" id="UP000186922">
    <property type="component" value="Unassembled WGS sequence"/>
</dbReference>
<dbReference type="PROSITE" id="PS50853">
    <property type="entry name" value="FN3"/>
    <property type="match status" value="9"/>
</dbReference>
<dbReference type="InterPro" id="IPR036179">
    <property type="entry name" value="Ig-like_dom_sf"/>
</dbReference>
<feature type="domain" description="Fibronectin type-III" evidence="21">
    <location>
        <begin position="1028"/>
        <end position="1125"/>
    </location>
</feature>
<dbReference type="FunFam" id="3.90.190.10:FF:000002">
    <property type="entry name" value="receptor-type tyrosine-protein phosphatase delta isoform X2"/>
    <property type="match status" value="1"/>
</dbReference>
<evidence type="ECO:0000256" key="16">
    <source>
        <dbReference type="SAM" id="MobiDB-lite"/>
    </source>
</evidence>
<dbReference type="FunFam" id="2.60.40.10:FF:000036">
    <property type="entry name" value="receptor-type tyrosine-protein phosphatase delta isoform X1"/>
    <property type="match status" value="1"/>
</dbReference>
<comment type="caution">
    <text evidence="22">The sequence shown here is derived from an EMBL/GenBank/DDBJ whole genome shotgun (WGS) entry which is preliminary data.</text>
</comment>
<dbReference type="Gene3D" id="3.90.190.10">
    <property type="entry name" value="Protein tyrosine phosphatase superfamily"/>
    <property type="match status" value="2"/>
</dbReference>
<dbReference type="OrthoDB" id="10253954at2759"/>
<dbReference type="EMBL" id="BDGG01000004">
    <property type="protein sequence ID" value="GAU98306.1"/>
    <property type="molecule type" value="Genomic_DNA"/>
</dbReference>
<dbReference type="SMART" id="SM00194">
    <property type="entry name" value="PTPc"/>
    <property type="match status" value="2"/>
</dbReference>
<dbReference type="SMART" id="SM00404">
    <property type="entry name" value="PTPc_motif"/>
    <property type="match status" value="2"/>
</dbReference>
<evidence type="ECO:0000256" key="4">
    <source>
        <dbReference type="ARBA" id="ARBA00022692"/>
    </source>
</evidence>
<dbReference type="InterPro" id="IPR003599">
    <property type="entry name" value="Ig_sub"/>
</dbReference>
<dbReference type="PRINTS" id="PR00014">
    <property type="entry name" value="FNTYPEIII"/>
</dbReference>
<keyword evidence="14" id="KW-0393">Immunoglobulin domain</keyword>
<keyword evidence="8" id="KW-0904">Protein phosphatase</keyword>
<dbReference type="CDD" id="cd14553">
    <property type="entry name" value="R-PTPc-LAR-1"/>
    <property type="match status" value="1"/>
</dbReference>
<evidence type="ECO:0000313" key="23">
    <source>
        <dbReference type="Proteomes" id="UP000186922"/>
    </source>
</evidence>
<feature type="domain" description="Fibronectin type-III" evidence="21">
    <location>
        <begin position="830"/>
        <end position="933"/>
    </location>
</feature>
<evidence type="ECO:0000256" key="17">
    <source>
        <dbReference type="SAM" id="SignalP"/>
    </source>
</evidence>
<keyword evidence="11" id="KW-1015">Disulfide bond</keyword>
<dbReference type="FunFam" id="2.60.40.10:FF:000028">
    <property type="entry name" value="Neuronal cell adhesion molecule"/>
    <property type="match status" value="1"/>
</dbReference>
<keyword evidence="4" id="KW-0812">Transmembrane</keyword>
<feature type="domain" description="Tyrosine-protein phosphatase" evidence="18">
    <location>
        <begin position="1821"/>
        <end position="2080"/>
    </location>
</feature>
<dbReference type="Pfam" id="PF13927">
    <property type="entry name" value="Ig_3"/>
    <property type="match status" value="2"/>
</dbReference>
<evidence type="ECO:0000256" key="3">
    <source>
        <dbReference type="ARBA" id="ARBA00013064"/>
    </source>
</evidence>
<dbReference type="FunFam" id="3.90.190.10:FF:000001">
    <property type="entry name" value="Receptor-type tyrosine-protein phosphatase F isoform A"/>
    <property type="match status" value="1"/>
</dbReference>
<dbReference type="Pfam" id="PF00102">
    <property type="entry name" value="Y_phosphatase"/>
    <property type="match status" value="2"/>
</dbReference>
<dbReference type="InterPro" id="IPR003961">
    <property type="entry name" value="FN3_dom"/>
</dbReference>
<dbReference type="InterPro" id="IPR050713">
    <property type="entry name" value="RTP_Phos/Ushers"/>
</dbReference>
<evidence type="ECO:0000256" key="1">
    <source>
        <dbReference type="ARBA" id="ARBA00004479"/>
    </source>
</evidence>
<keyword evidence="5 17" id="KW-0732">Signal</keyword>
<dbReference type="SMART" id="SM00409">
    <property type="entry name" value="IG"/>
    <property type="match status" value="3"/>
</dbReference>
<feature type="domain" description="Ig-like" evidence="20">
    <location>
        <begin position="225"/>
        <end position="311"/>
    </location>
</feature>
<dbReference type="EC" id="3.1.3.48" evidence="3"/>
<organism evidence="22 23">
    <name type="scientific">Ramazzottius varieornatus</name>
    <name type="common">Water bear</name>
    <name type="synonym">Tardigrade</name>
    <dbReference type="NCBI Taxonomy" id="947166"/>
    <lineage>
        <taxon>Eukaryota</taxon>
        <taxon>Metazoa</taxon>
        <taxon>Ecdysozoa</taxon>
        <taxon>Tardigrada</taxon>
        <taxon>Eutardigrada</taxon>
        <taxon>Parachela</taxon>
        <taxon>Hypsibioidea</taxon>
        <taxon>Ramazzottiidae</taxon>
        <taxon>Ramazzottius</taxon>
    </lineage>
</organism>
<dbReference type="InterPro" id="IPR013783">
    <property type="entry name" value="Ig-like_fold"/>
</dbReference>
<dbReference type="PROSITE" id="PS50835">
    <property type="entry name" value="IG_LIKE"/>
    <property type="match status" value="3"/>
</dbReference>
<evidence type="ECO:0000256" key="12">
    <source>
        <dbReference type="ARBA" id="ARBA00023170"/>
    </source>
</evidence>